<keyword evidence="2" id="KW-1185">Reference proteome</keyword>
<dbReference type="EMBL" id="BMKK01000003">
    <property type="protein sequence ID" value="GGD52330.1"/>
    <property type="molecule type" value="Genomic_DNA"/>
</dbReference>
<dbReference type="Pfam" id="PF08757">
    <property type="entry name" value="CotH"/>
    <property type="match status" value="1"/>
</dbReference>
<sequence length="450" mass="51478">MRLATIFVVFLLFALACEKNTDPSVSKAFGKIPDYDWVFPEAEMRSMVIQLGQTNWDKIQRDMEYRTTRKFGSATTIPGAVPPAGNGSLDAVPGDPIYVEADVSQGSNKWQKVGFRLKGNASLNATWRSGVYKLPFKIQFDEFEDKYAETKNQRFYGFKELSFAPSYGDNTFMKEKLLTDLFRKAGVMACKVGYYKVYIDFGQGQKYCGVYQAIETVEEHMVENQSGIKVGNVYKPESNLQTFITAQIEKQNNKDLNDYSDVKALITAINSPTRVNDRPLWKKELEAIFDVKGFLKYLAVNNTVGNWDTYGQVMHNYFLANTNGVLRWIPYDLNLSFQMKGGLNRTALTMDMKEVGSQWPLIRYIIDDPEYYAFYKSAVKDFITKYFTPTAMNEYIKKHKAILAPSFTASEIEKPPYSYLQNPQSFDQAVSDLEKYINERYVAISAFAKD</sequence>
<name>A0A916YM80_9BACT</name>
<accession>A0A916YM80</accession>
<evidence type="ECO:0000313" key="2">
    <source>
        <dbReference type="Proteomes" id="UP000609064"/>
    </source>
</evidence>
<protein>
    <recommendedName>
        <fullName evidence="3">Spore coat protein CotH</fullName>
    </recommendedName>
</protein>
<dbReference type="InterPro" id="IPR014867">
    <property type="entry name" value="Spore_coat_CotH_CotH2/3/7"/>
</dbReference>
<gene>
    <name evidence="1" type="ORF">GCM10011514_15690</name>
</gene>
<proteinExistence type="predicted"/>
<comment type="caution">
    <text evidence="1">The sequence shown here is derived from an EMBL/GenBank/DDBJ whole genome shotgun (WGS) entry which is preliminary data.</text>
</comment>
<dbReference type="RefSeq" id="WP_188765509.1">
    <property type="nucleotide sequence ID" value="NZ_BMKK01000003.1"/>
</dbReference>
<evidence type="ECO:0008006" key="3">
    <source>
        <dbReference type="Google" id="ProtNLM"/>
    </source>
</evidence>
<dbReference type="PANTHER" id="PTHR40050">
    <property type="entry name" value="INNER SPORE COAT PROTEIN H"/>
    <property type="match status" value="1"/>
</dbReference>
<dbReference type="PANTHER" id="PTHR40050:SF1">
    <property type="entry name" value="INNER SPORE COAT PROTEIN H"/>
    <property type="match status" value="1"/>
</dbReference>
<dbReference type="Proteomes" id="UP000609064">
    <property type="component" value="Unassembled WGS sequence"/>
</dbReference>
<evidence type="ECO:0000313" key="1">
    <source>
        <dbReference type="EMBL" id="GGD52330.1"/>
    </source>
</evidence>
<reference evidence="1" key="2">
    <citation type="submission" date="2020-09" db="EMBL/GenBank/DDBJ databases">
        <authorList>
            <person name="Sun Q."/>
            <person name="Zhou Y."/>
        </authorList>
    </citation>
    <scope>NUCLEOTIDE SEQUENCE</scope>
    <source>
        <strain evidence="1">CGMCC 1.15958</strain>
    </source>
</reference>
<organism evidence="1 2">
    <name type="scientific">Emticicia aquatilis</name>
    <dbReference type="NCBI Taxonomy" id="1537369"/>
    <lineage>
        <taxon>Bacteria</taxon>
        <taxon>Pseudomonadati</taxon>
        <taxon>Bacteroidota</taxon>
        <taxon>Cytophagia</taxon>
        <taxon>Cytophagales</taxon>
        <taxon>Leadbetterellaceae</taxon>
        <taxon>Emticicia</taxon>
    </lineage>
</organism>
<dbReference type="AlphaFoldDB" id="A0A916YM80"/>
<dbReference type="PROSITE" id="PS51257">
    <property type="entry name" value="PROKAR_LIPOPROTEIN"/>
    <property type="match status" value="1"/>
</dbReference>
<reference evidence="1" key="1">
    <citation type="journal article" date="2014" name="Int. J. Syst. Evol. Microbiol.">
        <title>Complete genome sequence of Corynebacterium casei LMG S-19264T (=DSM 44701T), isolated from a smear-ripened cheese.</title>
        <authorList>
            <consortium name="US DOE Joint Genome Institute (JGI-PGF)"/>
            <person name="Walter F."/>
            <person name="Albersmeier A."/>
            <person name="Kalinowski J."/>
            <person name="Ruckert C."/>
        </authorList>
    </citation>
    <scope>NUCLEOTIDE SEQUENCE</scope>
    <source>
        <strain evidence="1">CGMCC 1.15958</strain>
    </source>
</reference>